<evidence type="ECO:0000313" key="2">
    <source>
        <dbReference type="Proteomes" id="UP000095038"/>
    </source>
</evidence>
<gene>
    <name evidence="1" type="ORF">ASCRUDRAFT_7975</name>
</gene>
<keyword evidence="2" id="KW-1185">Reference proteome</keyword>
<dbReference type="Proteomes" id="UP000095038">
    <property type="component" value="Unassembled WGS sequence"/>
</dbReference>
<dbReference type="AlphaFoldDB" id="A0A1D2VHD6"/>
<proteinExistence type="predicted"/>
<dbReference type="EMBL" id="KV454480">
    <property type="protein sequence ID" value="ODV61002.1"/>
    <property type="molecule type" value="Genomic_DNA"/>
</dbReference>
<name>A0A1D2VHD6_9ASCO</name>
<dbReference type="GeneID" id="30968051"/>
<evidence type="ECO:0000313" key="1">
    <source>
        <dbReference type="EMBL" id="ODV61002.1"/>
    </source>
</evidence>
<dbReference type="RefSeq" id="XP_020047309.1">
    <property type="nucleotide sequence ID" value="XM_020194415.1"/>
</dbReference>
<accession>A0A1D2VHD6</accession>
<organism evidence="1 2">
    <name type="scientific">Ascoidea rubescens DSM 1968</name>
    <dbReference type="NCBI Taxonomy" id="1344418"/>
    <lineage>
        <taxon>Eukaryota</taxon>
        <taxon>Fungi</taxon>
        <taxon>Dikarya</taxon>
        <taxon>Ascomycota</taxon>
        <taxon>Saccharomycotina</taxon>
        <taxon>Saccharomycetes</taxon>
        <taxon>Ascoideaceae</taxon>
        <taxon>Ascoidea</taxon>
    </lineage>
</organism>
<reference evidence="2" key="1">
    <citation type="submission" date="2016-05" db="EMBL/GenBank/DDBJ databases">
        <title>Comparative genomics of biotechnologically important yeasts.</title>
        <authorList>
            <consortium name="DOE Joint Genome Institute"/>
            <person name="Riley R."/>
            <person name="Haridas S."/>
            <person name="Wolfe K.H."/>
            <person name="Lopes M.R."/>
            <person name="Hittinger C.T."/>
            <person name="Goker M."/>
            <person name="Salamov A."/>
            <person name="Wisecaver J."/>
            <person name="Long T.M."/>
            <person name="Aerts A.L."/>
            <person name="Barry K."/>
            <person name="Choi C."/>
            <person name="Clum A."/>
            <person name="Coughlan A.Y."/>
            <person name="Deshpande S."/>
            <person name="Douglass A.P."/>
            <person name="Hanson S.J."/>
            <person name="Klenk H.-P."/>
            <person name="Labutti K."/>
            <person name="Lapidus A."/>
            <person name="Lindquist E."/>
            <person name="Lipzen A."/>
            <person name="Meier-Kolthoff J.P."/>
            <person name="Ohm R.A."/>
            <person name="Otillar R.P."/>
            <person name="Pangilinan J."/>
            <person name="Peng Y."/>
            <person name="Rokas A."/>
            <person name="Rosa C.A."/>
            <person name="Scheuner C."/>
            <person name="Sibirny A.A."/>
            <person name="Slot J.C."/>
            <person name="Stielow J.B."/>
            <person name="Sun H."/>
            <person name="Kurtzman C.P."/>
            <person name="Blackwell M."/>
            <person name="Grigoriev I.V."/>
            <person name="Jeffries T.W."/>
        </authorList>
    </citation>
    <scope>NUCLEOTIDE SEQUENCE [LARGE SCALE GENOMIC DNA]</scope>
    <source>
        <strain evidence="2">DSM 1968</strain>
    </source>
</reference>
<protein>
    <submittedName>
        <fullName evidence="1">Uncharacterized protein</fullName>
    </submittedName>
</protein>
<sequence length="215" mass="24589">MTSNVHEFVARTAISHLDFRTRICNEQPPAIVNDVYGVKERMVQLQFFYSKSSLFVGKMQFIVTPINSRKSNSDVYGLICFSMNKRHSTLKLSPLYVTTTGSSDSNGNQVKSHFTLLFNINDLDDHLSHHISFDVAQRNEANPLSKTIYVRLNNELLKSDETHFKATPLMINLDKVELKANDYELDDDRSSVHTSYTGREFYNANLYCDSKSAMN</sequence>
<dbReference type="InParanoid" id="A0A1D2VHD6"/>